<accession>A0ABT6Y8U6</accession>
<name>A0ABT6Y8U6_9BACT</name>
<evidence type="ECO:0000313" key="1">
    <source>
        <dbReference type="EMBL" id="MDI9859981.1"/>
    </source>
</evidence>
<sequence>MRIPKESLIELLDATKQDNICSALIACVIDGQRLNLRFAISLQDFGHLRRILEFRPFEHTGVGPYRYFFTLSYTASIKEDPLISASIRVEQLDKHKHFSHTISKKLMANLFWFESLENTQPVELMIE</sequence>
<proteinExistence type="predicted"/>
<evidence type="ECO:0000313" key="2">
    <source>
        <dbReference type="Proteomes" id="UP001236507"/>
    </source>
</evidence>
<comment type="caution">
    <text evidence="1">The sequence shown here is derived from an EMBL/GenBank/DDBJ whole genome shotgun (WGS) entry which is preliminary data.</text>
</comment>
<reference evidence="1 2" key="1">
    <citation type="submission" date="2023-05" db="EMBL/GenBank/DDBJ databases">
        <title>Novel species of genus Flectobacillus isolated from stream in China.</title>
        <authorList>
            <person name="Lu H."/>
        </authorList>
    </citation>
    <scope>NUCLEOTIDE SEQUENCE [LARGE SCALE GENOMIC DNA]</scope>
    <source>
        <strain evidence="1 2">KCTC 42575</strain>
    </source>
</reference>
<gene>
    <name evidence="1" type="ORF">QM524_12240</name>
</gene>
<dbReference type="Proteomes" id="UP001236507">
    <property type="component" value="Unassembled WGS sequence"/>
</dbReference>
<dbReference type="EMBL" id="JASHIF010000009">
    <property type="protein sequence ID" value="MDI9859981.1"/>
    <property type="molecule type" value="Genomic_DNA"/>
</dbReference>
<dbReference type="RefSeq" id="WP_283344813.1">
    <property type="nucleotide sequence ID" value="NZ_JASHIF010000009.1"/>
</dbReference>
<keyword evidence="2" id="KW-1185">Reference proteome</keyword>
<protein>
    <submittedName>
        <fullName evidence="1">Uncharacterized protein</fullName>
    </submittedName>
</protein>
<organism evidence="1 2">
    <name type="scientific">Flectobacillus roseus</name>
    <dbReference type="NCBI Taxonomy" id="502259"/>
    <lineage>
        <taxon>Bacteria</taxon>
        <taxon>Pseudomonadati</taxon>
        <taxon>Bacteroidota</taxon>
        <taxon>Cytophagia</taxon>
        <taxon>Cytophagales</taxon>
        <taxon>Flectobacillaceae</taxon>
        <taxon>Flectobacillus</taxon>
    </lineage>
</organism>